<evidence type="ECO:0000313" key="2">
    <source>
        <dbReference type="EMBL" id="SAL33711.1"/>
    </source>
</evidence>
<dbReference type="InterPro" id="IPR036873">
    <property type="entry name" value="Rhodanese-like_dom_sf"/>
</dbReference>
<dbReference type="InterPro" id="IPR001763">
    <property type="entry name" value="Rhodanese-like_dom"/>
</dbReference>
<dbReference type="PROSITE" id="PS50206">
    <property type="entry name" value="RHODANESE_3"/>
    <property type="match status" value="4"/>
</dbReference>
<dbReference type="InterPro" id="IPR050229">
    <property type="entry name" value="GlpE_sulfurtransferase"/>
</dbReference>
<accession>A0A158GPF9</accession>
<feature type="domain" description="Rhodanese" evidence="1">
    <location>
        <begin position="22"/>
        <end position="113"/>
    </location>
</feature>
<dbReference type="EMBL" id="FCNY02000005">
    <property type="protein sequence ID" value="SAL33711.1"/>
    <property type="molecule type" value="Genomic_DNA"/>
</dbReference>
<organism evidence="2 3">
    <name type="scientific">Caballeronia cordobensis</name>
    <name type="common">Burkholderia cordobensis</name>
    <dbReference type="NCBI Taxonomy" id="1353886"/>
    <lineage>
        <taxon>Bacteria</taxon>
        <taxon>Pseudomonadati</taxon>
        <taxon>Pseudomonadota</taxon>
        <taxon>Betaproteobacteria</taxon>
        <taxon>Burkholderiales</taxon>
        <taxon>Burkholderiaceae</taxon>
        <taxon>Caballeronia</taxon>
    </lineage>
</organism>
<proteinExistence type="predicted"/>
<protein>
    <submittedName>
        <fullName evidence="2">Rhodanese domain-containing protein</fullName>
    </submittedName>
</protein>
<name>A0A158GPF9_CABCO</name>
<dbReference type="SUPFAM" id="SSF52821">
    <property type="entry name" value="Rhodanese/Cell cycle control phosphatase"/>
    <property type="match status" value="4"/>
</dbReference>
<reference evidence="3" key="1">
    <citation type="submission" date="2016-01" db="EMBL/GenBank/DDBJ databases">
        <authorList>
            <person name="Peeters C."/>
        </authorList>
    </citation>
    <scope>NUCLEOTIDE SEQUENCE [LARGE SCALE GENOMIC DNA]</scope>
</reference>
<keyword evidence="3" id="KW-1185">Reference proteome</keyword>
<dbReference type="PANTHER" id="PTHR43031">
    <property type="entry name" value="FAD-DEPENDENT OXIDOREDUCTASE"/>
    <property type="match status" value="1"/>
</dbReference>
<gene>
    <name evidence="2" type="ORF">AWB70_02260</name>
</gene>
<dbReference type="SMART" id="SM00450">
    <property type="entry name" value="RHOD"/>
    <property type="match status" value="4"/>
</dbReference>
<dbReference type="Proteomes" id="UP000054740">
    <property type="component" value="Unassembled WGS sequence"/>
</dbReference>
<feature type="domain" description="Rhodanese" evidence="1">
    <location>
        <begin position="281"/>
        <end position="366"/>
    </location>
</feature>
<feature type="domain" description="Rhodanese" evidence="1">
    <location>
        <begin position="401"/>
        <end position="480"/>
    </location>
</feature>
<dbReference type="RefSeq" id="WP_053570218.1">
    <property type="nucleotide sequence ID" value="NZ_FCNY02000005.1"/>
</dbReference>
<evidence type="ECO:0000259" key="1">
    <source>
        <dbReference type="PROSITE" id="PS50206"/>
    </source>
</evidence>
<feature type="domain" description="Rhodanese" evidence="1">
    <location>
        <begin position="146"/>
        <end position="237"/>
    </location>
</feature>
<sequence>MTASAYDVNHIGIGTLLDWLGDERELALVDVREEGEFGWSHPLHAINVPYSTLERDIATPLPRLSTRIVLIDDGVQRVAIDAARRLAELGYGAVAVLEGGVAAWRDAGQTLFEGVNVPSKAFAECVELAYHTPQLDPRELQARRAKDSGVVVLDCRTAEEFERFHVPGAISAPGAELLHLVDAYLDDPERTIVVSCAGRTRGIIGAQALINAGVRNPVFALRGGTQAWRRAGFELESGASPAALAHAAPGEAAQARAASIAARFDVRWIDHAQLRDWQGDASRTTYLFDVRTAAEFDAGHVAGSVHAPGGQLVQTTDRWIGTRHARAVLVDEHRTRAIVTAHWLAQLGIDVYVLRAPFEGVTLVCERRGADFELSWAGQHWIDPLAAAQRLSEGAAGVVAGSSAAYRTAHPAGAEWINRARVDAVVDALRDLQAIVVFGDDDTLAALLAIDLREHLPHARVECVRGGLAAWRAAQLPVESTPQHPADDARIDYLFWAHDRHEGNVAAITKYLQWEEQLPAQIGDAARAGYRLRADAVLSQ</sequence>
<dbReference type="Pfam" id="PF00581">
    <property type="entry name" value="Rhodanese"/>
    <property type="match status" value="3"/>
</dbReference>
<dbReference type="PANTHER" id="PTHR43031:SF1">
    <property type="entry name" value="PYRIDINE NUCLEOTIDE-DISULPHIDE OXIDOREDUCTASE"/>
    <property type="match status" value="1"/>
</dbReference>
<dbReference type="AlphaFoldDB" id="A0A158GPF9"/>
<dbReference type="Gene3D" id="3.40.250.10">
    <property type="entry name" value="Rhodanese-like domain"/>
    <property type="match status" value="4"/>
</dbReference>
<evidence type="ECO:0000313" key="3">
    <source>
        <dbReference type="Proteomes" id="UP000054740"/>
    </source>
</evidence>